<reference evidence="1" key="1">
    <citation type="submission" date="2023-04" db="EMBL/GenBank/DDBJ databases">
        <title>A chromosome-level genome assembly of the parasitoid wasp Eretmocerus hayati.</title>
        <authorList>
            <person name="Zhong Y."/>
            <person name="Liu S."/>
            <person name="Liu Y."/>
        </authorList>
    </citation>
    <scope>NUCLEOTIDE SEQUENCE</scope>
    <source>
        <strain evidence="1">ZJU_SS_LIU_2023</strain>
    </source>
</reference>
<organism evidence="1 2">
    <name type="scientific">Eretmocerus hayati</name>
    <dbReference type="NCBI Taxonomy" id="131215"/>
    <lineage>
        <taxon>Eukaryota</taxon>
        <taxon>Metazoa</taxon>
        <taxon>Ecdysozoa</taxon>
        <taxon>Arthropoda</taxon>
        <taxon>Hexapoda</taxon>
        <taxon>Insecta</taxon>
        <taxon>Pterygota</taxon>
        <taxon>Neoptera</taxon>
        <taxon>Endopterygota</taxon>
        <taxon>Hymenoptera</taxon>
        <taxon>Apocrita</taxon>
        <taxon>Proctotrupomorpha</taxon>
        <taxon>Chalcidoidea</taxon>
        <taxon>Aphelinidae</taxon>
        <taxon>Aphelininae</taxon>
        <taxon>Eretmocerus</taxon>
    </lineage>
</organism>
<dbReference type="EMBL" id="CM056743">
    <property type="protein sequence ID" value="KAJ8674446.1"/>
    <property type="molecule type" value="Genomic_DNA"/>
</dbReference>
<protein>
    <submittedName>
        <fullName evidence="1">Uncharacterized protein</fullName>
    </submittedName>
</protein>
<proteinExistence type="predicted"/>
<keyword evidence="2" id="KW-1185">Reference proteome</keyword>
<dbReference type="Proteomes" id="UP001239111">
    <property type="component" value="Chromosome 3"/>
</dbReference>
<name>A0ACC2NUD4_9HYME</name>
<evidence type="ECO:0000313" key="1">
    <source>
        <dbReference type="EMBL" id="KAJ8674446.1"/>
    </source>
</evidence>
<comment type="caution">
    <text evidence="1">The sequence shown here is derived from an EMBL/GenBank/DDBJ whole genome shotgun (WGS) entry which is preliminary data.</text>
</comment>
<sequence length="303" mass="33668">MKFVLITVLLVALSHDSQSTPKSAHSRKRRIAGGSEVPDGLYPFVVSLQDLFGHFCAGSIVSDSVVLTAAHCTFREDFFIRAGSVKALSGGSVHTVRLIARHEHYKKWMIENSTSVINDLALIKIEPSIQPSEQVGKIQLIGRNESVIEGTNVTLLGWGATQNTHEGDFIFSHAKYGIRELFEFYEMSHYYSETLKNANATIIPRSECMRHFTLAENQICTYSTNGVGCAGDSGGPLMFNERQIGIKNGGGNSCSPRESIDVYFNLMPYLDWIDQKVRALESLPEDSNFIESFIKNILRPIIS</sequence>
<gene>
    <name evidence="1" type="ORF">QAD02_005708</name>
</gene>
<accession>A0ACC2NUD4</accession>
<evidence type="ECO:0000313" key="2">
    <source>
        <dbReference type="Proteomes" id="UP001239111"/>
    </source>
</evidence>